<protein>
    <submittedName>
        <fullName evidence="1">Uncharacterized protein</fullName>
    </submittedName>
</protein>
<dbReference type="EMBL" id="CP002545">
    <property type="protein sequence ID" value="ADY53973.1"/>
    <property type="molecule type" value="Genomic_DNA"/>
</dbReference>
<evidence type="ECO:0000313" key="1">
    <source>
        <dbReference type="EMBL" id="ADY53973.1"/>
    </source>
</evidence>
<dbReference type="AlphaFoldDB" id="F0SDJ0"/>
<accession>F0SDJ0</accession>
<reference evidence="2" key="2">
    <citation type="submission" date="2011-02" db="EMBL/GenBank/DDBJ databases">
        <title>The complete genome of Pedobacter saltans DSM 12145.</title>
        <authorList>
            <consortium name="US DOE Joint Genome Institute (JGI-PGF)"/>
            <person name="Lucas S."/>
            <person name="Copeland A."/>
            <person name="Lapidus A."/>
            <person name="Bruce D."/>
            <person name="Goodwin L."/>
            <person name="Pitluck S."/>
            <person name="Kyrpides N."/>
            <person name="Mavromatis K."/>
            <person name="Pagani I."/>
            <person name="Ivanova N."/>
            <person name="Ovchinnikova G."/>
            <person name="Lu M."/>
            <person name="Detter J.C."/>
            <person name="Han C."/>
            <person name="Land M."/>
            <person name="Hauser L."/>
            <person name="Markowitz V."/>
            <person name="Cheng J.-F."/>
            <person name="Hugenholtz P."/>
            <person name="Woyke T."/>
            <person name="Wu D."/>
            <person name="Tindall B."/>
            <person name="Pomrenke H.G."/>
            <person name="Brambilla E."/>
            <person name="Klenk H.-P."/>
            <person name="Eisen J.A."/>
        </authorList>
    </citation>
    <scope>NUCLEOTIDE SEQUENCE [LARGE SCALE GENOMIC DNA]</scope>
    <source>
        <strain evidence="2">ATCC 51119 / DSM 12145 / JCM 21818 / LMG 10337 / NBRC 100064 / NCIMB 13643</strain>
    </source>
</reference>
<dbReference type="eggNOG" id="ENOG5033B95">
    <property type="taxonomic scope" value="Bacteria"/>
</dbReference>
<dbReference type="HOGENOM" id="CLU_1502239_0_0_10"/>
<dbReference type="Proteomes" id="UP000000310">
    <property type="component" value="Chromosome"/>
</dbReference>
<gene>
    <name evidence="1" type="ordered locus">Pedsa_3439</name>
</gene>
<name>F0SDJ0_PSESL</name>
<reference evidence="1 2" key="1">
    <citation type="journal article" date="2011" name="Stand. Genomic Sci.">
        <title>Complete genome sequence of the gliding, heparinolytic Pedobacter saltans type strain (113).</title>
        <authorList>
            <person name="Liolios K."/>
            <person name="Sikorski J."/>
            <person name="Lu M."/>
            <person name="Nolan M."/>
            <person name="Lapidus A."/>
            <person name="Lucas S."/>
            <person name="Hammon N."/>
            <person name="Deshpande S."/>
            <person name="Cheng J.F."/>
            <person name="Tapia R."/>
            <person name="Han C."/>
            <person name="Goodwin L."/>
            <person name="Pitluck S."/>
            <person name="Huntemann M."/>
            <person name="Ivanova N."/>
            <person name="Pagani I."/>
            <person name="Mavromatis K."/>
            <person name="Ovchinikova G."/>
            <person name="Pati A."/>
            <person name="Chen A."/>
            <person name="Palaniappan K."/>
            <person name="Land M."/>
            <person name="Hauser L."/>
            <person name="Brambilla E.M."/>
            <person name="Kotsyurbenko O."/>
            <person name="Rohde M."/>
            <person name="Tindall B.J."/>
            <person name="Abt B."/>
            <person name="Goker M."/>
            <person name="Detter J.C."/>
            <person name="Woyke T."/>
            <person name="Bristow J."/>
            <person name="Eisen J.A."/>
            <person name="Markowitz V."/>
            <person name="Hugenholtz P."/>
            <person name="Klenk H.P."/>
            <person name="Kyrpides N.C."/>
        </authorList>
    </citation>
    <scope>NUCLEOTIDE SEQUENCE [LARGE SCALE GENOMIC DNA]</scope>
    <source>
        <strain evidence="2">ATCC 51119 / DSM 12145 / JCM 21818 / LMG 10337 / NBRC 100064 / NCIMB 13643</strain>
    </source>
</reference>
<sequence length="179" mass="20433">METLKTENALALSLLLNEEIYVFKDEIASNIQKEIKPVEDIPSTGNNHQEKSSPVFNYLGENNQSVLVIVNDPEEEFLNQTDLIFLLRILSAKKLELRDIAILNLARHSNYNVDNLKGFFACNKILTYGINPSILGMQGLTSNTLLEVNGIKFLGTWSLRQMVNDDNKKRTYWNVLKLF</sequence>
<organism evidence="1 2">
    <name type="scientific">Pseudopedobacter saltans (strain ATCC 51119 / DSM 12145 / JCM 21818 / CCUG 39354 / LMG 10337 / NBRC 100064 / NCIMB 13643)</name>
    <name type="common">Pedobacter saltans</name>
    <dbReference type="NCBI Taxonomy" id="762903"/>
    <lineage>
        <taxon>Bacteria</taxon>
        <taxon>Pseudomonadati</taxon>
        <taxon>Bacteroidota</taxon>
        <taxon>Sphingobacteriia</taxon>
        <taxon>Sphingobacteriales</taxon>
        <taxon>Sphingobacteriaceae</taxon>
        <taxon>Pseudopedobacter</taxon>
    </lineage>
</organism>
<dbReference type="RefSeq" id="WP_013634456.1">
    <property type="nucleotide sequence ID" value="NC_015177.1"/>
</dbReference>
<proteinExistence type="predicted"/>
<keyword evidence="2" id="KW-1185">Reference proteome</keyword>
<dbReference type="STRING" id="762903.Pedsa_3439"/>
<dbReference type="KEGG" id="psn:Pedsa_3439"/>
<evidence type="ECO:0000313" key="2">
    <source>
        <dbReference type="Proteomes" id="UP000000310"/>
    </source>
</evidence>
<dbReference type="OrthoDB" id="797407at2"/>